<name>A0A4S2JLI0_9HYME</name>
<keyword evidence="4 5" id="KW-0539">Nucleus</keyword>
<dbReference type="PROSITE" id="PS50252">
    <property type="entry name" value="TBOX_3"/>
    <property type="match status" value="1"/>
</dbReference>
<keyword evidence="3" id="KW-0804">Transcription</keyword>
<evidence type="ECO:0000313" key="8">
    <source>
        <dbReference type="Proteomes" id="UP000310200"/>
    </source>
</evidence>
<proteinExistence type="predicted"/>
<dbReference type="GO" id="GO:0000978">
    <property type="term" value="F:RNA polymerase II cis-regulatory region sequence-specific DNA binding"/>
    <property type="evidence" value="ECO:0007669"/>
    <property type="project" value="InterPro"/>
</dbReference>
<evidence type="ECO:0000256" key="1">
    <source>
        <dbReference type="ARBA" id="ARBA00023015"/>
    </source>
</evidence>
<dbReference type="InterPro" id="IPR046360">
    <property type="entry name" value="T-box_DNA-bd"/>
</dbReference>
<reference evidence="7 8" key="1">
    <citation type="journal article" date="2019" name="Philos. Trans. R. Soc. Lond., B, Biol. Sci.">
        <title>Ant behaviour and brain gene expression of defending hosts depend on the ecological success of the intruding social parasite.</title>
        <authorList>
            <person name="Kaur R."/>
            <person name="Stoldt M."/>
            <person name="Jongepier E."/>
            <person name="Feldmeyer B."/>
            <person name="Menzel F."/>
            <person name="Bornberg-Bauer E."/>
            <person name="Foitzik S."/>
        </authorList>
    </citation>
    <scope>NUCLEOTIDE SEQUENCE [LARGE SCALE GENOMIC DNA]</scope>
    <source>
        <tissue evidence="7">Whole body</tissue>
    </source>
</reference>
<dbReference type="InterPro" id="IPR001699">
    <property type="entry name" value="TF_T-box"/>
</dbReference>
<evidence type="ECO:0000256" key="4">
    <source>
        <dbReference type="ARBA" id="ARBA00023242"/>
    </source>
</evidence>
<comment type="caution">
    <text evidence="5">Lacks conserved residue(s) required for the propagation of feature annotation.</text>
</comment>
<dbReference type="AlphaFoldDB" id="A0A4S2JLI0"/>
<dbReference type="EMBL" id="QBLH01003737">
    <property type="protein sequence ID" value="TGZ34738.1"/>
    <property type="molecule type" value="Genomic_DNA"/>
</dbReference>
<protein>
    <submittedName>
        <fullName evidence="7">T-box protein 2</fullName>
    </submittedName>
</protein>
<dbReference type="Proteomes" id="UP000310200">
    <property type="component" value="Unassembled WGS sequence"/>
</dbReference>
<comment type="caution">
    <text evidence="7">The sequence shown here is derived from an EMBL/GenBank/DDBJ whole genome shotgun (WGS) entry which is preliminary data.</text>
</comment>
<evidence type="ECO:0000256" key="3">
    <source>
        <dbReference type="ARBA" id="ARBA00023163"/>
    </source>
</evidence>
<dbReference type="InterPro" id="IPR036960">
    <property type="entry name" value="T-box_sf"/>
</dbReference>
<evidence type="ECO:0000313" key="7">
    <source>
        <dbReference type="EMBL" id="TGZ34738.1"/>
    </source>
</evidence>
<keyword evidence="1" id="KW-0805">Transcription regulation</keyword>
<evidence type="ECO:0000256" key="5">
    <source>
        <dbReference type="PROSITE-ProRule" id="PRU00201"/>
    </source>
</evidence>
<feature type="domain" description="T-box" evidence="6">
    <location>
        <begin position="1"/>
        <end position="94"/>
    </location>
</feature>
<dbReference type="PANTHER" id="PTHR11267:SF181">
    <property type="entry name" value="OPTOMOTOR-BLIND PROTEIN"/>
    <property type="match status" value="1"/>
</dbReference>
<gene>
    <name evidence="7" type="ORF">DBV15_11917</name>
</gene>
<dbReference type="GO" id="GO:0045893">
    <property type="term" value="P:positive regulation of DNA-templated transcription"/>
    <property type="evidence" value="ECO:0007669"/>
    <property type="project" value="InterPro"/>
</dbReference>
<dbReference type="Gene3D" id="2.60.40.820">
    <property type="entry name" value="Transcription factor, T-box"/>
    <property type="match status" value="1"/>
</dbReference>
<dbReference type="GO" id="GO:0000785">
    <property type="term" value="C:chromatin"/>
    <property type="evidence" value="ECO:0007669"/>
    <property type="project" value="TreeGrafter"/>
</dbReference>
<accession>A0A4S2JLI0</accession>
<comment type="subcellular location">
    <subcellularLocation>
        <location evidence="5">Nucleus</location>
    </subcellularLocation>
</comment>
<dbReference type="Pfam" id="PF00907">
    <property type="entry name" value="T-box"/>
    <property type="match status" value="1"/>
</dbReference>
<dbReference type="GO" id="GO:0005634">
    <property type="term" value="C:nucleus"/>
    <property type="evidence" value="ECO:0007669"/>
    <property type="project" value="UniProtKB-SubCell"/>
</dbReference>
<organism evidence="7 8">
    <name type="scientific">Temnothorax longispinosus</name>
    <dbReference type="NCBI Taxonomy" id="300112"/>
    <lineage>
        <taxon>Eukaryota</taxon>
        <taxon>Metazoa</taxon>
        <taxon>Ecdysozoa</taxon>
        <taxon>Arthropoda</taxon>
        <taxon>Hexapoda</taxon>
        <taxon>Insecta</taxon>
        <taxon>Pterygota</taxon>
        <taxon>Neoptera</taxon>
        <taxon>Endopterygota</taxon>
        <taxon>Hymenoptera</taxon>
        <taxon>Apocrita</taxon>
        <taxon>Aculeata</taxon>
        <taxon>Formicoidea</taxon>
        <taxon>Formicidae</taxon>
        <taxon>Myrmicinae</taxon>
        <taxon>Temnothorax</taxon>
    </lineage>
</organism>
<dbReference type="GO" id="GO:0000981">
    <property type="term" value="F:DNA-binding transcription factor activity, RNA polymerase II-specific"/>
    <property type="evidence" value="ECO:0007669"/>
    <property type="project" value="TreeGrafter"/>
</dbReference>
<evidence type="ECO:0000256" key="2">
    <source>
        <dbReference type="ARBA" id="ARBA00023125"/>
    </source>
</evidence>
<dbReference type="InterPro" id="IPR008967">
    <property type="entry name" value="p53-like_TF_DNA-bd_sf"/>
</dbReference>
<dbReference type="SUPFAM" id="SSF49417">
    <property type="entry name" value="p53-like transcription factors"/>
    <property type="match status" value="1"/>
</dbReference>
<keyword evidence="8" id="KW-1185">Reference proteome</keyword>
<keyword evidence="2 5" id="KW-0238">DNA-binding</keyword>
<sequence>MIITKSGRHMFPSVQINVNGLEKREIYYVLMEIAPASDRCRNYCGYQNRGQNSNMSDWSFAGPAEPQQLFGYRSIPRVRQRGATGWTIRSASIN</sequence>
<dbReference type="STRING" id="300112.A0A4S2JLI0"/>
<evidence type="ECO:0000259" key="6">
    <source>
        <dbReference type="PROSITE" id="PS50252"/>
    </source>
</evidence>
<dbReference type="PANTHER" id="PTHR11267">
    <property type="entry name" value="T-BOX PROTEIN-RELATED"/>
    <property type="match status" value="1"/>
</dbReference>